<feature type="chain" id="PRO_5008904843" evidence="1">
    <location>
        <begin position="27"/>
        <end position="234"/>
    </location>
</feature>
<reference evidence="2 3" key="1">
    <citation type="journal article" date="2016" name="Genome Biol. Evol.">
        <title>Gene Family Evolution Reflects Adaptation to Soil Environmental Stressors in the Genome of the Collembolan Orchesella cincta.</title>
        <authorList>
            <person name="Faddeeva-Vakhrusheva A."/>
            <person name="Derks M.F."/>
            <person name="Anvar S.Y."/>
            <person name="Agamennone V."/>
            <person name="Suring W."/>
            <person name="Smit S."/>
            <person name="van Straalen N.M."/>
            <person name="Roelofs D."/>
        </authorList>
    </citation>
    <scope>NUCLEOTIDE SEQUENCE [LARGE SCALE GENOMIC DNA]</scope>
    <source>
        <tissue evidence="2">Mixed pool</tissue>
    </source>
</reference>
<evidence type="ECO:0000313" key="2">
    <source>
        <dbReference type="EMBL" id="ODM98893.1"/>
    </source>
</evidence>
<dbReference type="EMBL" id="LJIJ01000313">
    <property type="protein sequence ID" value="ODM98893.1"/>
    <property type="molecule type" value="Genomic_DNA"/>
</dbReference>
<dbReference type="Proteomes" id="UP000094527">
    <property type="component" value="Unassembled WGS sequence"/>
</dbReference>
<keyword evidence="1" id="KW-0732">Signal</keyword>
<accession>A0A1D2N0S8</accession>
<feature type="signal peptide" evidence="1">
    <location>
        <begin position="1"/>
        <end position="26"/>
    </location>
</feature>
<dbReference type="OrthoDB" id="10574120at2759"/>
<protein>
    <submittedName>
        <fullName evidence="2">Uncharacterized protein</fullName>
    </submittedName>
</protein>
<comment type="caution">
    <text evidence="2">The sequence shown here is derived from an EMBL/GenBank/DDBJ whole genome shotgun (WGS) entry which is preliminary data.</text>
</comment>
<proteinExistence type="predicted"/>
<keyword evidence="3" id="KW-1185">Reference proteome</keyword>
<evidence type="ECO:0000313" key="3">
    <source>
        <dbReference type="Proteomes" id="UP000094527"/>
    </source>
</evidence>
<gene>
    <name evidence="2" type="ORF">Ocin01_07788</name>
</gene>
<organism evidence="2 3">
    <name type="scientific">Orchesella cincta</name>
    <name type="common">Springtail</name>
    <name type="synonym">Podura cincta</name>
    <dbReference type="NCBI Taxonomy" id="48709"/>
    <lineage>
        <taxon>Eukaryota</taxon>
        <taxon>Metazoa</taxon>
        <taxon>Ecdysozoa</taxon>
        <taxon>Arthropoda</taxon>
        <taxon>Hexapoda</taxon>
        <taxon>Collembola</taxon>
        <taxon>Entomobryomorpha</taxon>
        <taxon>Entomobryoidea</taxon>
        <taxon>Orchesellidae</taxon>
        <taxon>Orchesellinae</taxon>
        <taxon>Orchesella</taxon>
    </lineage>
</organism>
<name>A0A1D2N0S8_ORCCI</name>
<sequence>MNTRNSSIVSILIFCVLLNTCPFGDACLKKIRTLIRNKGKEETPAELARDESLYTKYSHSSSDNVYIEILQSENKTFVLREYDHPPVAMSQVRQSEEPDAEYVNLNETTNGTIPTTSEAIPPERAAPEISEDEVTEEPLSPEDANIRKEWGGNCMVSDWNRCNKVREIIVQNVINNQFQTKHLELDCLLEPILCLTNGWTANRCHIICMAKCNKALFFDWDGVVDFEGPCRYRK</sequence>
<dbReference type="AlphaFoldDB" id="A0A1D2N0S8"/>
<dbReference type="OMA" id="TANRCHI"/>
<evidence type="ECO:0000256" key="1">
    <source>
        <dbReference type="SAM" id="SignalP"/>
    </source>
</evidence>